<evidence type="ECO:0000313" key="2">
    <source>
        <dbReference type="EMBL" id="TWV99872.1"/>
    </source>
</evidence>
<keyword evidence="1" id="KW-1133">Transmembrane helix</keyword>
<protein>
    <submittedName>
        <fullName evidence="2">Uncharacterized protein</fullName>
    </submittedName>
</protein>
<dbReference type="AlphaFoldDB" id="A0A5C6LRP2"/>
<dbReference type="OrthoDB" id="658400at2"/>
<gene>
    <name evidence="2" type="ORF">FEF09_14330</name>
</gene>
<comment type="caution">
    <text evidence="2">The sequence shown here is derived from an EMBL/GenBank/DDBJ whole genome shotgun (WGS) entry which is preliminary data.</text>
</comment>
<accession>A0A5C6LRP2</accession>
<feature type="transmembrane region" description="Helical" evidence="1">
    <location>
        <begin position="12"/>
        <end position="30"/>
    </location>
</feature>
<dbReference type="EMBL" id="VOHS01000012">
    <property type="protein sequence ID" value="TWV99872.1"/>
    <property type="molecule type" value="Genomic_DNA"/>
</dbReference>
<organism evidence="2 3">
    <name type="scientific">Chitinophaga pinensis</name>
    <dbReference type="NCBI Taxonomy" id="79329"/>
    <lineage>
        <taxon>Bacteria</taxon>
        <taxon>Pseudomonadati</taxon>
        <taxon>Bacteroidota</taxon>
        <taxon>Chitinophagia</taxon>
        <taxon>Chitinophagales</taxon>
        <taxon>Chitinophagaceae</taxon>
        <taxon>Chitinophaga</taxon>
    </lineage>
</organism>
<proteinExistence type="predicted"/>
<evidence type="ECO:0000313" key="3">
    <source>
        <dbReference type="Proteomes" id="UP000318815"/>
    </source>
</evidence>
<dbReference type="Proteomes" id="UP000318815">
    <property type="component" value="Unassembled WGS sequence"/>
</dbReference>
<sequence>MDCDTENLIWGLTGFAAGALLVRIFTIYFGRFFKIRGKVRLQEKRLILYGYDTRYSIVRTGYTIARAEINLKFHNTSATTRAVTDIAISGRFSLTKFMIKFEGNPLQPGFNVEGKKTIERRYSGLVIPGTKVNLLKQEDFNVIVYYKVGDRTYQETFTSEELEVKDLQMGTVLN</sequence>
<dbReference type="RefSeq" id="WP_146305755.1">
    <property type="nucleotide sequence ID" value="NZ_VOHS01000012.1"/>
</dbReference>
<keyword evidence="3" id="KW-1185">Reference proteome</keyword>
<keyword evidence="1" id="KW-0812">Transmembrane</keyword>
<keyword evidence="1" id="KW-0472">Membrane</keyword>
<name>A0A5C6LRP2_9BACT</name>
<reference evidence="2 3" key="1">
    <citation type="submission" date="2019-08" db="EMBL/GenBank/DDBJ databases">
        <title>Whole genome sequencing of chitin degrading bacteria Chitinophaga pinensis YS16.</title>
        <authorList>
            <person name="Singh R.P."/>
            <person name="Manchanda G."/>
            <person name="Maurya I.K."/>
            <person name="Joshi N.K."/>
            <person name="Srivastava A.K."/>
        </authorList>
    </citation>
    <scope>NUCLEOTIDE SEQUENCE [LARGE SCALE GENOMIC DNA]</scope>
    <source>
        <strain evidence="2 3">YS-16</strain>
    </source>
</reference>
<evidence type="ECO:0000256" key="1">
    <source>
        <dbReference type="SAM" id="Phobius"/>
    </source>
</evidence>